<feature type="compositionally biased region" description="Polar residues" evidence="1">
    <location>
        <begin position="18"/>
        <end position="32"/>
    </location>
</feature>
<organism evidence="2 3">
    <name type="scientific">Coemansia brasiliensis</name>
    <dbReference type="NCBI Taxonomy" id="2650707"/>
    <lineage>
        <taxon>Eukaryota</taxon>
        <taxon>Fungi</taxon>
        <taxon>Fungi incertae sedis</taxon>
        <taxon>Zoopagomycota</taxon>
        <taxon>Kickxellomycotina</taxon>
        <taxon>Kickxellomycetes</taxon>
        <taxon>Kickxellales</taxon>
        <taxon>Kickxellaceae</taxon>
        <taxon>Coemansia</taxon>
    </lineage>
</organism>
<reference evidence="2" key="1">
    <citation type="submission" date="2022-07" db="EMBL/GenBank/DDBJ databases">
        <title>Phylogenomic reconstructions and comparative analyses of Kickxellomycotina fungi.</title>
        <authorList>
            <person name="Reynolds N.K."/>
            <person name="Stajich J.E."/>
            <person name="Barry K."/>
            <person name="Grigoriev I.V."/>
            <person name="Crous P."/>
            <person name="Smith M.E."/>
        </authorList>
    </citation>
    <scope>NUCLEOTIDE SEQUENCE</scope>
    <source>
        <strain evidence="2">NRRL 1566</strain>
    </source>
</reference>
<comment type="caution">
    <text evidence="2">The sequence shown here is derived from an EMBL/GenBank/DDBJ whole genome shotgun (WGS) entry which is preliminary data.</text>
</comment>
<evidence type="ECO:0000256" key="1">
    <source>
        <dbReference type="SAM" id="MobiDB-lite"/>
    </source>
</evidence>
<evidence type="ECO:0000313" key="2">
    <source>
        <dbReference type="EMBL" id="KAJ2850409.1"/>
    </source>
</evidence>
<dbReference type="InterPro" id="IPR035810">
    <property type="entry name" value="PEBP_euk"/>
</dbReference>
<dbReference type="OrthoDB" id="2506647at2759"/>
<feature type="region of interest" description="Disordered" evidence="1">
    <location>
        <begin position="1"/>
        <end position="60"/>
    </location>
</feature>
<gene>
    <name evidence="2" type="primary">PEBP1</name>
    <name evidence="2" type="ORF">IWW36_001898</name>
</gene>
<name>A0A9W8I884_9FUNG</name>
<dbReference type="AlphaFoldDB" id="A0A9W8I884"/>
<dbReference type="Pfam" id="PF01161">
    <property type="entry name" value="PBP"/>
    <property type="match status" value="1"/>
</dbReference>
<dbReference type="InterPro" id="IPR036610">
    <property type="entry name" value="PEBP-like_sf"/>
</dbReference>
<dbReference type="PANTHER" id="PTHR11362">
    <property type="entry name" value="PHOSPHATIDYLETHANOLAMINE-BINDING PROTEIN"/>
    <property type="match status" value="1"/>
</dbReference>
<accession>A0A9W8I884</accession>
<dbReference type="CDD" id="cd00866">
    <property type="entry name" value="PEBP_euk"/>
    <property type="match status" value="1"/>
</dbReference>
<dbReference type="InterPro" id="IPR008914">
    <property type="entry name" value="PEBP"/>
</dbReference>
<proteinExistence type="predicted"/>
<keyword evidence="3" id="KW-1185">Reference proteome</keyword>
<dbReference type="Proteomes" id="UP001139887">
    <property type="component" value="Unassembled WGS sequence"/>
</dbReference>
<dbReference type="EMBL" id="JANBUW010000033">
    <property type="protein sequence ID" value="KAJ2850409.1"/>
    <property type="molecule type" value="Genomic_DNA"/>
</dbReference>
<sequence length="247" mass="27871">MPVEDYDQEAEHKHHPHYNNNEYSDNSHSSTHVYAEPEYAEPQKQPALHIGPDPNNPLAPYLLPTDHSAYTSLSKAQAVSEDIRAELKDAHIIPDVLPSSFTPKFDITIRFNGEAIDMGQLLTINETKAEPIIEFDAPYGQIFTIAIVDPDAPSSTRHGYRSYRHFLMTNLGADNAGEKLTAYRGPQPSFGSGIHRYVVVVLKQQDYVEADVPHLRVRFDPVKWGAKHHMTPVAASYFTVKRNRIIE</sequence>
<dbReference type="SUPFAM" id="SSF49777">
    <property type="entry name" value="PEBP-like"/>
    <property type="match status" value="1"/>
</dbReference>
<dbReference type="Gene3D" id="3.90.280.10">
    <property type="entry name" value="PEBP-like"/>
    <property type="match status" value="1"/>
</dbReference>
<evidence type="ECO:0000313" key="3">
    <source>
        <dbReference type="Proteomes" id="UP001139887"/>
    </source>
</evidence>
<dbReference type="PANTHER" id="PTHR11362:SF82">
    <property type="entry name" value="PHOSPHATIDYLETHANOLAMINE-BINDING PROTEIN 4"/>
    <property type="match status" value="1"/>
</dbReference>
<protein>
    <submittedName>
        <fullName evidence="2">Phosphatidylethanolamine-binding protein 1</fullName>
    </submittedName>
</protein>